<evidence type="ECO:0000256" key="5">
    <source>
        <dbReference type="ARBA" id="ARBA00023012"/>
    </source>
</evidence>
<accession>A0ABP9J7D6</accession>
<dbReference type="EMBL" id="BAABKB010000023">
    <property type="protein sequence ID" value="GAA5023029.1"/>
    <property type="molecule type" value="Genomic_DNA"/>
</dbReference>
<name>A0ABP9J7D6_9ACTN</name>
<dbReference type="Pfam" id="PF02518">
    <property type="entry name" value="HATPase_c"/>
    <property type="match status" value="1"/>
</dbReference>
<dbReference type="Proteomes" id="UP001501759">
    <property type="component" value="Unassembled WGS sequence"/>
</dbReference>
<dbReference type="EC" id="2.7.13.3" evidence="2"/>
<dbReference type="SUPFAM" id="SSF55874">
    <property type="entry name" value="ATPase domain of HSP90 chaperone/DNA topoisomerase II/histidine kinase"/>
    <property type="match status" value="1"/>
</dbReference>
<comment type="caution">
    <text evidence="7">The sequence shown here is derived from an EMBL/GenBank/DDBJ whole genome shotgun (WGS) entry which is preliminary data.</text>
</comment>
<keyword evidence="5" id="KW-0902">Two-component regulatory system</keyword>
<organism evidence="7 8">
    <name type="scientific">Streptomyces siamensis</name>
    <dbReference type="NCBI Taxonomy" id="1274986"/>
    <lineage>
        <taxon>Bacteria</taxon>
        <taxon>Bacillati</taxon>
        <taxon>Actinomycetota</taxon>
        <taxon>Actinomycetes</taxon>
        <taxon>Kitasatosporales</taxon>
        <taxon>Streptomycetaceae</taxon>
        <taxon>Streptomyces</taxon>
    </lineage>
</organism>
<dbReference type="CDD" id="cd00075">
    <property type="entry name" value="HATPase"/>
    <property type="match status" value="1"/>
</dbReference>
<evidence type="ECO:0000256" key="3">
    <source>
        <dbReference type="ARBA" id="ARBA00022553"/>
    </source>
</evidence>
<keyword evidence="8" id="KW-1185">Reference proteome</keyword>
<dbReference type="InterPro" id="IPR003594">
    <property type="entry name" value="HATPase_dom"/>
</dbReference>
<keyword evidence="3" id="KW-0597">Phosphoprotein</keyword>
<evidence type="ECO:0000313" key="8">
    <source>
        <dbReference type="Proteomes" id="UP001501759"/>
    </source>
</evidence>
<dbReference type="InterPro" id="IPR005467">
    <property type="entry name" value="His_kinase_dom"/>
</dbReference>
<keyword evidence="4" id="KW-0808">Transferase</keyword>
<evidence type="ECO:0000256" key="4">
    <source>
        <dbReference type="ARBA" id="ARBA00022777"/>
    </source>
</evidence>
<comment type="catalytic activity">
    <reaction evidence="1">
        <text>ATP + protein L-histidine = ADP + protein N-phospho-L-histidine.</text>
        <dbReference type="EC" id="2.7.13.3"/>
    </reaction>
</comment>
<feature type="domain" description="Histidine kinase" evidence="6">
    <location>
        <begin position="1"/>
        <end position="106"/>
    </location>
</feature>
<dbReference type="SMART" id="SM00387">
    <property type="entry name" value="HATPase_c"/>
    <property type="match status" value="1"/>
</dbReference>
<evidence type="ECO:0000259" key="6">
    <source>
        <dbReference type="PROSITE" id="PS50109"/>
    </source>
</evidence>
<protein>
    <recommendedName>
        <fullName evidence="2">histidine kinase</fullName>
        <ecNumber evidence="2">2.7.13.3</ecNumber>
    </recommendedName>
</protein>
<dbReference type="PRINTS" id="PR00344">
    <property type="entry name" value="BCTRLSENSOR"/>
</dbReference>
<dbReference type="PANTHER" id="PTHR43547:SF2">
    <property type="entry name" value="HYBRID SIGNAL TRANSDUCTION HISTIDINE KINASE C"/>
    <property type="match status" value="1"/>
</dbReference>
<gene>
    <name evidence="7" type="ORF">GCM10023335_55450</name>
</gene>
<reference evidence="8" key="1">
    <citation type="journal article" date="2019" name="Int. J. Syst. Evol. Microbiol.">
        <title>The Global Catalogue of Microorganisms (GCM) 10K type strain sequencing project: providing services to taxonomists for standard genome sequencing and annotation.</title>
        <authorList>
            <consortium name="The Broad Institute Genomics Platform"/>
            <consortium name="The Broad Institute Genome Sequencing Center for Infectious Disease"/>
            <person name="Wu L."/>
            <person name="Ma J."/>
        </authorList>
    </citation>
    <scope>NUCLEOTIDE SEQUENCE [LARGE SCALE GENOMIC DNA]</scope>
    <source>
        <strain evidence="8">JCM 18409</strain>
    </source>
</reference>
<dbReference type="PROSITE" id="PS50109">
    <property type="entry name" value="HIS_KIN"/>
    <property type="match status" value="1"/>
</dbReference>
<proteinExistence type="predicted"/>
<evidence type="ECO:0000256" key="2">
    <source>
        <dbReference type="ARBA" id="ARBA00012438"/>
    </source>
</evidence>
<evidence type="ECO:0000256" key="1">
    <source>
        <dbReference type="ARBA" id="ARBA00000085"/>
    </source>
</evidence>
<dbReference type="InterPro" id="IPR004358">
    <property type="entry name" value="Sig_transdc_His_kin-like_C"/>
</dbReference>
<evidence type="ECO:0000313" key="7">
    <source>
        <dbReference type="EMBL" id="GAA5023029.1"/>
    </source>
</evidence>
<dbReference type="Gene3D" id="3.30.565.10">
    <property type="entry name" value="Histidine kinase-like ATPase, C-terminal domain"/>
    <property type="match status" value="1"/>
</dbReference>
<dbReference type="PANTHER" id="PTHR43547">
    <property type="entry name" value="TWO-COMPONENT HISTIDINE KINASE"/>
    <property type="match status" value="1"/>
</dbReference>
<dbReference type="InterPro" id="IPR036890">
    <property type="entry name" value="HATPase_C_sf"/>
</dbReference>
<sequence length="119" mass="12574">MANLVGNALRHGAPPVRLSMDVREERPDVAWAVIEVTDNGPGIAEEAMPHVFERFCKASTTRTRSESSGPGLAITAENVHLHGGRISAANLPGGGVTFTIEIPLHRDIAAIDDSTAGPR</sequence>
<keyword evidence="4" id="KW-0418">Kinase</keyword>